<gene>
    <name evidence="9" type="primary">MRPL54</name>
    <name evidence="9" type="ORF">H4R34_004290</name>
</gene>
<keyword evidence="5" id="KW-0687">Ribonucleoprotein</keyword>
<dbReference type="GO" id="GO:0003735">
    <property type="term" value="F:structural constituent of ribosome"/>
    <property type="evidence" value="ECO:0007669"/>
    <property type="project" value="TreeGrafter"/>
</dbReference>
<sequence length="70" mass="8281">MAMTKEGTAIKGLNYHTNQSDPIAKRDEEYPDWLWTLLAESKPDQLSERLQLKKENKTRIKQSNFMKKKK</sequence>
<comment type="caution">
    <text evidence="9">The sequence shown here is derived from an EMBL/GenBank/DDBJ whole genome shotgun (WGS) entry which is preliminary data.</text>
</comment>
<feature type="region of interest" description="Disordered" evidence="8">
    <location>
        <begin position="48"/>
        <end position="70"/>
    </location>
</feature>
<evidence type="ECO:0000256" key="3">
    <source>
        <dbReference type="ARBA" id="ARBA00022980"/>
    </source>
</evidence>
<evidence type="ECO:0000256" key="2">
    <source>
        <dbReference type="ARBA" id="ARBA00022946"/>
    </source>
</evidence>
<dbReference type="OrthoDB" id="10252718at2759"/>
<proteinExistence type="inferred from homology"/>
<organism evidence="9 10">
    <name type="scientific">Dimargaris verticillata</name>
    <dbReference type="NCBI Taxonomy" id="2761393"/>
    <lineage>
        <taxon>Eukaryota</taxon>
        <taxon>Fungi</taxon>
        <taxon>Fungi incertae sedis</taxon>
        <taxon>Zoopagomycota</taxon>
        <taxon>Kickxellomycotina</taxon>
        <taxon>Dimargaritomycetes</taxon>
        <taxon>Dimargaritales</taxon>
        <taxon>Dimargaritaceae</taxon>
        <taxon>Dimargaris</taxon>
    </lineage>
</organism>
<dbReference type="Pfam" id="PF08561">
    <property type="entry name" value="Ribosomal_L37"/>
    <property type="match status" value="1"/>
</dbReference>
<reference evidence="9" key="1">
    <citation type="submission" date="2022-07" db="EMBL/GenBank/DDBJ databases">
        <title>Phylogenomic reconstructions and comparative analyses of Kickxellomycotina fungi.</title>
        <authorList>
            <person name="Reynolds N.K."/>
            <person name="Stajich J.E."/>
            <person name="Barry K."/>
            <person name="Grigoriev I.V."/>
            <person name="Crous P."/>
            <person name="Smith M.E."/>
        </authorList>
    </citation>
    <scope>NUCLEOTIDE SEQUENCE</scope>
    <source>
        <strain evidence="9">RSA 567</strain>
    </source>
</reference>
<dbReference type="PANTHER" id="PTHR28595:SF1">
    <property type="entry name" value="LARGE RIBOSOMAL SUBUNIT PROTEIN ML54"/>
    <property type="match status" value="1"/>
</dbReference>
<evidence type="ECO:0000256" key="5">
    <source>
        <dbReference type="ARBA" id="ARBA00023274"/>
    </source>
</evidence>
<comment type="subcellular location">
    <subcellularLocation>
        <location evidence="1">Mitochondrion</location>
    </subcellularLocation>
</comment>
<keyword evidence="4" id="KW-0496">Mitochondrion</keyword>
<keyword evidence="2" id="KW-0809">Transit peptide</keyword>
<name>A0A9W8B4L7_9FUNG</name>
<protein>
    <recommendedName>
        <fullName evidence="7">Large ribosomal subunit protein mL54</fullName>
    </recommendedName>
</protein>
<accession>A0A9W8B4L7</accession>
<dbReference type="PANTHER" id="PTHR28595">
    <property type="entry name" value="39S RIBOSOMAL PROTEIN L54, MITOCHONDRIAL"/>
    <property type="match status" value="1"/>
</dbReference>
<dbReference type="AlphaFoldDB" id="A0A9W8B4L7"/>
<evidence type="ECO:0000256" key="1">
    <source>
        <dbReference type="ARBA" id="ARBA00004173"/>
    </source>
</evidence>
<evidence type="ECO:0000313" key="10">
    <source>
        <dbReference type="Proteomes" id="UP001151582"/>
    </source>
</evidence>
<evidence type="ECO:0000256" key="8">
    <source>
        <dbReference type="SAM" id="MobiDB-lite"/>
    </source>
</evidence>
<feature type="compositionally biased region" description="Polar residues" evidence="8">
    <location>
        <begin position="61"/>
        <end position="70"/>
    </location>
</feature>
<evidence type="ECO:0000256" key="7">
    <source>
        <dbReference type="ARBA" id="ARBA00035179"/>
    </source>
</evidence>
<evidence type="ECO:0000256" key="6">
    <source>
        <dbReference type="ARBA" id="ARBA00033752"/>
    </source>
</evidence>
<feature type="compositionally biased region" description="Basic and acidic residues" evidence="8">
    <location>
        <begin position="48"/>
        <end position="58"/>
    </location>
</feature>
<dbReference type="EMBL" id="JANBQB010000514">
    <property type="protein sequence ID" value="KAJ1975567.1"/>
    <property type="molecule type" value="Genomic_DNA"/>
</dbReference>
<comment type="similarity">
    <text evidence="6">Belongs to the mitochondrion-specific ribosomal protein mL54 family.</text>
</comment>
<keyword evidence="3" id="KW-0689">Ribosomal protein</keyword>
<dbReference type="Proteomes" id="UP001151582">
    <property type="component" value="Unassembled WGS sequence"/>
</dbReference>
<dbReference type="GO" id="GO:0005762">
    <property type="term" value="C:mitochondrial large ribosomal subunit"/>
    <property type="evidence" value="ECO:0007669"/>
    <property type="project" value="TreeGrafter"/>
</dbReference>
<evidence type="ECO:0000256" key="4">
    <source>
        <dbReference type="ARBA" id="ARBA00023128"/>
    </source>
</evidence>
<keyword evidence="10" id="KW-1185">Reference proteome</keyword>
<dbReference type="InterPro" id="IPR013870">
    <property type="entry name" value="Ribosomal_mL54"/>
</dbReference>
<evidence type="ECO:0000313" key="9">
    <source>
        <dbReference type="EMBL" id="KAJ1975567.1"/>
    </source>
</evidence>